<evidence type="ECO:0000313" key="2">
    <source>
        <dbReference type="Proteomes" id="UP000075886"/>
    </source>
</evidence>
<keyword evidence="2" id="KW-1185">Reference proteome</keyword>
<dbReference type="AlphaFoldDB" id="A0A182QMR9"/>
<evidence type="ECO:0000313" key="1">
    <source>
        <dbReference type="EnsemblMetazoa" id="AFAF013319-PA"/>
    </source>
</evidence>
<proteinExistence type="predicted"/>
<reference evidence="2" key="1">
    <citation type="submission" date="2014-01" db="EMBL/GenBank/DDBJ databases">
        <title>The Genome Sequence of Anopheles farauti FAR1 (V2).</title>
        <authorList>
            <consortium name="The Broad Institute Genomics Platform"/>
            <person name="Neafsey D.E."/>
            <person name="Besansky N."/>
            <person name="Howell P."/>
            <person name="Walton C."/>
            <person name="Young S.K."/>
            <person name="Zeng Q."/>
            <person name="Gargeya S."/>
            <person name="Fitzgerald M."/>
            <person name="Haas B."/>
            <person name="Abouelleil A."/>
            <person name="Allen A.W."/>
            <person name="Alvarado L."/>
            <person name="Arachchi H.M."/>
            <person name="Berlin A.M."/>
            <person name="Chapman S.B."/>
            <person name="Gainer-Dewar J."/>
            <person name="Goldberg J."/>
            <person name="Griggs A."/>
            <person name="Gujja S."/>
            <person name="Hansen M."/>
            <person name="Howarth C."/>
            <person name="Imamovic A."/>
            <person name="Ireland A."/>
            <person name="Larimer J."/>
            <person name="McCowan C."/>
            <person name="Murphy C."/>
            <person name="Pearson M."/>
            <person name="Poon T.W."/>
            <person name="Priest M."/>
            <person name="Roberts A."/>
            <person name="Saif S."/>
            <person name="Shea T."/>
            <person name="Sisk P."/>
            <person name="Sykes S."/>
            <person name="Wortman J."/>
            <person name="Nusbaum C."/>
            <person name="Birren B."/>
        </authorList>
    </citation>
    <scope>NUCLEOTIDE SEQUENCE [LARGE SCALE GENOMIC DNA]</scope>
    <source>
        <strain evidence="2">FAR1</strain>
    </source>
</reference>
<protein>
    <submittedName>
        <fullName evidence="1">Uncharacterized protein</fullName>
    </submittedName>
</protein>
<dbReference type="EnsemblMetazoa" id="AFAF013319-RA">
    <property type="protein sequence ID" value="AFAF013319-PA"/>
    <property type="gene ID" value="AFAF013319"/>
</dbReference>
<dbReference type="Proteomes" id="UP000075886">
    <property type="component" value="Unassembled WGS sequence"/>
</dbReference>
<dbReference type="VEuPathDB" id="VectorBase:AFAF013319"/>
<dbReference type="EMBL" id="AXCN02000430">
    <property type="status" value="NOT_ANNOTATED_CDS"/>
    <property type="molecule type" value="Genomic_DNA"/>
</dbReference>
<name>A0A182QMR9_9DIPT</name>
<accession>A0A182QMR9</accession>
<sequence length="505" mass="56848">MLGNMTSLGPLVCWWPQETLCDCCEMDAKYGDAGANVSGFGDSGESCSGPLITHRLYNVERIDRFADLHQCQRGIHQYQYTRATDSGRTVHDYRWIGSTNRRFPRRTDLLGELQKEVRVGRYVVIRPGQILHVLDGARLLRTLVGHDEIAEHETARLVRLLRKTADGKARRRYERIVVGRRPVLMALGAAALLHRGQHHDQMAAFLLHHPPEIVHRRRQRALRGDVAFRILPVQLLVLGKQRPGCQSIAQQQQRLREQLITVQQPRPHDVTLLRHVLVQRFLLRVVQQCVRFQCQQQLTALEFARRPDQTDDLLVRHRAHVPPVNAHHLIALADAWCTLVRRCVRCNARNHDRQSVIDATLHVEPETALLIRGEMDRDQAGVILQTGASIPCTVEPTAFRGIDDGVLEVTLSYVRVAFVIDSSVGWFLLPPAELMVAPPLLASLHEPLPSPVPPPAPGPPLPLSWGDCGCEIVASSRRLGERMKILATLPRCRLSVTACSSVRPE</sequence>
<organism evidence="1 2">
    <name type="scientific">Anopheles farauti</name>
    <dbReference type="NCBI Taxonomy" id="69004"/>
    <lineage>
        <taxon>Eukaryota</taxon>
        <taxon>Metazoa</taxon>
        <taxon>Ecdysozoa</taxon>
        <taxon>Arthropoda</taxon>
        <taxon>Hexapoda</taxon>
        <taxon>Insecta</taxon>
        <taxon>Pterygota</taxon>
        <taxon>Neoptera</taxon>
        <taxon>Endopterygota</taxon>
        <taxon>Diptera</taxon>
        <taxon>Nematocera</taxon>
        <taxon>Culicoidea</taxon>
        <taxon>Culicidae</taxon>
        <taxon>Anophelinae</taxon>
        <taxon>Anopheles</taxon>
    </lineage>
</organism>
<reference evidence="1" key="2">
    <citation type="submission" date="2020-05" db="UniProtKB">
        <authorList>
            <consortium name="EnsemblMetazoa"/>
        </authorList>
    </citation>
    <scope>IDENTIFICATION</scope>
    <source>
        <strain evidence="1">FAR1</strain>
    </source>
</reference>